<evidence type="ECO:0000313" key="3">
    <source>
        <dbReference type="Proteomes" id="UP001416858"/>
    </source>
</evidence>
<name>A0ABP9W286_9BACT</name>
<gene>
    <name evidence="2" type="ORF">Rcae01_05529</name>
</gene>
<feature type="region of interest" description="Disordered" evidence="1">
    <location>
        <begin position="152"/>
        <end position="210"/>
    </location>
</feature>
<reference evidence="2 3" key="1">
    <citation type="submission" date="2024-02" db="EMBL/GenBank/DDBJ databases">
        <title>Rhodopirellula caenicola NBRC 110016.</title>
        <authorList>
            <person name="Ichikawa N."/>
            <person name="Katano-Makiyama Y."/>
            <person name="Hidaka K."/>
        </authorList>
    </citation>
    <scope>NUCLEOTIDE SEQUENCE [LARGE SCALE GENOMIC DNA]</scope>
    <source>
        <strain evidence="2 3">NBRC 110016</strain>
    </source>
</reference>
<evidence type="ECO:0000313" key="2">
    <source>
        <dbReference type="EMBL" id="GAA5510023.1"/>
    </source>
</evidence>
<accession>A0ABP9W286</accession>
<protein>
    <submittedName>
        <fullName evidence="2">Uncharacterized protein</fullName>
    </submittedName>
</protein>
<feature type="compositionally biased region" description="Polar residues" evidence="1">
    <location>
        <begin position="182"/>
        <end position="210"/>
    </location>
</feature>
<keyword evidence="3" id="KW-1185">Reference proteome</keyword>
<comment type="caution">
    <text evidence="2">The sequence shown here is derived from an EMBL/GenBank/DDBJ whole genome shotgun (WGS) entry which is preliminary data.</text>
</comment>
<dbReference type="Proteomes" id="UP001416858">
    <property type="component" value="Unassembled WGS sequence"/>
</dbReference>
<dbReference type="EMBL" id="BAABRO010000018">
    <property type="protein sequence ID" value="GAA5510023.1"/>
    <property type="molecule type" value="Genomic_DNA"/>
</dbReference>
<evidence type="ECO:0000256" key="1">
    <source>
        <dbReference type="SAM" id="MobiDB-lite"/>
    </source>
</evidence>
<sequence length="351" mass="38141">MEDHHRPLIAMAEESTREIHARICAVESAVRAIGFRADSGHDLICRLIARVAGRETLVRTVAEIAADSAVGISYSYALRCIAELQAYDVIRTREVQTNPTRRRGRPAKTLQVWLNWELIHETNAIESRHVAMQKTAPIPSEMVADELVTKSCRDNDGSMTNSRPSGDEPMTKSCRNAKHTVSENPIPSSPSPGANQPTKQPSATATESEITFESIVDTIRDAGVERVRNLIDEAKQVGMTPAELADAAYIVRHTNALGGGALFDHVRSGGWPISGVKPADVIRAERKQHADGIRQEVAANAPRGTPLHAIAGVTAKRLIAAGLPDHVRDNERAVYNAIHRSPSSNAHGKQP</sequence>
<dbReference type="RefSeq" id="WP_345687599.1">
    <property type="nucleotide sequence ID" value="NZ_BAABRO010000018.1"/>
</dbReference>
<proteinExistence type="predicted"/>
<organism evidence="2 3">
    <name type="scientific">Novipirellula caenicola</name>
    <dbReference type="NCBI Taxonomy" id="1536901"/>
    <lineage>
        <taxon>Bacteria</taxon>
        <taxon>Pseudomonadati</taxon>
        <taxon>Planctomycetota</taxon>
        <taxon>Planctomycetia</taxon>
        <taxon>Pirellulales</taxon>
        <taxon>Pirellulaceae</taxon>
        <taxon>Novipirellula</taxon>
    </lineage>
</organism>